<dbReference type="AlphaFoldDB" id="A0A510HGY7"/>
<keyword evidence="3" id="KW-1185">Reference proteome</keyword>
<keyword evidence="1" id="KW-0472">Membrane</keyword>
<evidence type="ECO:0000313" key="3">
    <source>
        <dbReference type="Proteomes" id="UP000318065"/>
    </source>
</evidence>
<gene>
    <name evidence="2" type="ORF">RxyAA322_11060</name>
</gene>
<accession>A0A510HGY7</accession>
<dbReference type="EMBL" id="AP019791">
    <property type="protein sequence ID" value="BBL79252.1"/>
    <property type="molecule type" value="Genomic_DNA"/>
</dbReference>
<dbReference type="Proteomes" id="UP000318065">
    <property type="component" value="Chromosome"/>
</dbReference>
<evidence type="ECO:0000313" key="2">
    <source>
        <dbReference type="EMBL" id="BBL79252.1"/>
    </source>
</evidence>
<dbReference type="RefSeq" id="WP_172620698.1">
    <property type="nucleotide sequence ID" value="NZ_AP019791.1"/>
</dbReference>
<keyword evidence="1" id="KW-0812">Transmembrane</keyword>
<organism evidence="2 3">
    <name type="scientific">Rubrobacter xylanophilus</name>
    <dbReference type="NCBI Taxonomy" id="49319"/>
    <lineage>
        <taxon>Bacteria</taxon>
        <taxon>Bacillati</taxon>
        <taxon>Actinomycetota</taxon>
        <taxon>Rubrobacteria</taxon>
        <taxon>Rubrobacterales</taxon>
        <taxon>Rubrobacteraceae</taxon>
        <taxon>Rubrobacter</taxon>
    </lineage>
</organism>
<name>A0A510HGY7_9ACTN</name>
<feature type="transmembrane region" description="Helical" evidence="1">
    <location>
        <begin position="13"/>
        <end position="37"/>
    </location>
</feature>
<reference evidence="2" key="1">
    <citation type="journal article" date="2019" name="Microbiol. Resour. Announc.">
        <title>Complete Genome Sequence of Rubrobacter xylanophilus Strain AA3-22, Isolated from Arima Onsen in Japan.</title>
        <authorList>
            <person name="Tomariguchi N."/>
            <person name="Miyazaki K."/>
        </authorList>
    </citation>
    <scope>NUCLEOTIDE SEQUENCE [LARGE SCALE GENOMIC DNA]</scope>
    <source>
        <strain evidence="2">AA3-22</strain>
    </source>
</reference>
<keyword evidence="1" id="KW-1133">Transmembrane helix</keyword>
<protein>
    <submittedName>
        <fullName evidence="2">Uncharacterized protein</fullName>
    </submittedName>
</protein>
<proteinExistence type="predicted"/>
<evidence type="ECO:0000256" key="1">
    <source>
        <dbReference type="SAM" id="Phobius"/>
    </source>
</evidence>
<sequence>MMPGRRGSKMQKIMPLVGMTFMATQTVTSILEVVYLIRIYRKLNSRNAGQ</sequence>